<sequence>MPSRSFARLVGVLVFAWAALNLPLLLGLRVLPGDAMNEFYPMVYFNVHSLRTGLAPWWNPLIFGGYPQIADPQAMLFSPLLMAWMLLRADPGMTWFVWATLLHVLMGGIAFMALMRRFKATDVGALLGAIVFMAGGVAASRIQYVPIVLAYSFLPVALLALRWFFDGPTPGRGIIVGLAAGAILVEPVQLTYLIGLMLVPYAVCVAMGRWSSLTPRLRWTVVGGGALAGIVALAMALPQLLLSYAFVTVSNRPVLPLEAATSMSVDWRALLTLFHPNALQSLRGKYTGAVDPIETFLYIGALPSLLLIVGLKKAWAVPVQRRHLMFLGVAAVAAILYMLGGHTPVYGWLYHVLPGIKQFRRPSDSAYLLIVALATAVAFGASHIDLSDRRRWTGILAATTAWLLLASAGMRGTGEGWQAASIVAPITAAAVLWYARRSRDAGRLALALVLLVVVDYRCFNLNGEFNQRGDSGKKFRENPAATFIASRIRDTPQGQLLPRIEAVGLGSGWKNLVVLRNLPAVNGYGPLRWVLFDRWYGPYSDGDGPRPTTPYNADPSSALNRLLGVAYIVQPAGSSSAARIYADDKTEIIQQTALPRVLTPSKAVALLAGAVPSAVDFASTDFASTLIFTPRDQADADLLTHDMSACTGKLQVQSSQSTNVQTDIKTSGAASGWLVVSEEDFPGWVARVDGQEVPHHRADGIVSAVCVPAGDHTVSFTYQPWRMVSEVISRPSAWQ</sequence>
<dbReference type="Pfam" id="PF09586">
    <property type="entry name" value="YfhO"/>
    <property type="match status" value="1"/>
</dbReference>
<dbReference type="Proteomes" id="UP000182987">
    <property type="component" value="Chromosome"/>
</dbReference>
<organism evidence="1 2">
    <name type="scientific">Luteibacter rhizovicinus DSM 16549</name>
    <dbReference type="NCBI Taxonomy" id="1440763"/>
    <lineage>
        <taxon>Bacteria</taxon>
        <taxon>Pseudomonadati</taxon>
        <taxon>Pseudomonadota</taxon>
        <taxon>Gammaproteobacteria</taxon>
        <taxon>Lysobacterales</taxon>
        <taxon>Rhodanobacteraceae</taxon>
        <taxon>Luteibacter</taxon>
    </lineage>
</organism>
<dbReference type="EMBL" id="CP017480">
    <property type="protein sequence ID" value="APG03679.1"/>
    <property type="molecule type" value="Genomic_DNA"/>
</dbReference>
<evidence type="ECO:0000313" key="1">
    <source>
        <dbReference type="EMBL" id="APG03679.1"/>
    </source>
</evidence>
<dbReference type="OrthoDB" id="9772884at2"/>
<evidence type="ECO:0000313" key="2">
    <source>
        <dbReference type="Proteomes" id="UP000182987"/>
    </source>
</evidence>
<protein>
    <submittedName>
        <fullName evidence="1">Uncharacterized protein</fullName>
    </submittedName>
</protein>
<dbReference type="PANTHER" id="PTHR38454:SF1">
    <property type="entry name" value="INTEGRAL MEMBRANE PROTEIN"/>
    <property type="match status" value="1"/>
</dbReference>
<gene>
    <name evidence="1" type="ORF">BJI69_07010</name>
</gene>
<proteinExistence type="predicted"/>
<dbReference type="InterPro" id="IPR018580">
    <property type="entry name" value="Uncharacterised_YfhO"/>
</dbReference>
<dbReference type="STRING" id="1440763.BJI69_07010"/>
<dbReference type="PATRIC" id="fig|1440763.5.peg.1852"/>
<keyword evidence="2" id="KW-1185">Reference proteome</keyword>
<accession>A0A0G9HGQ2</accession>
<dbReference type="RefSeq" id="WP_046965902.1">
    <property type="nucleotide sequence ID" value="NZ_CP017480.1"/>
</dbReference>
<dbReference type="KEGG" id="lrz:BJI69_07010"/>
<dbReference type="PANTHER" id="PTHR38454">
    <property type="entry name" value="INTEGRAL MEMBRANE PROTEIN-RELATED"/>
    <property type="match status" value="1"/>
</dbReference>
<reference evidence="2" key="1">
    <citation type="submission" date="2016-09" db="EMBL/GenBank/DDBJ databases">
        <authorList>
            <person name="Lysoe E."/>
        </authorList>
    </citation>
    <scope>NUCLEOTIDE SEQUENCE [LARGE SCALE GENOMIC DNA]</scope>
    <source>
        <strain evidence="2">LJ96T</strain>
    </source>
</reference>
<name>A0A0G9HGQ2_9GAMM</name>
<dbReference type="AlphaFoldDB" id="A0A0G9HGQ2"/>